<evidence type="ECO:0000313" key="8">
    <source>
        <dbReference type="Proteomes" id="UP000006310"/>
    </source>
</evidence>
<evidence type="ECO:0000256" key="1">
    <source>
        <dbReference type="ARBA" id="ARBA00004245"/>
    </source>
</evidence>
<dbReference type="STRING" id="1071383.J7SBK4"/>
<dbReference type="OMA" id="CHKSEPQ"/>
<sequence length="305" mass="34335">MSNISQFITNPPLLVQSSLSQLRYMVLSEGLPTELGKNQLRLRCYVWSILSRTSMENATTTYLQLVSLGPPNAAVFDKIKNDTGRTFQTDLTFKKRVSEDALIRCLSCFAWQTQQLQPSLHIEVSTYVQGMNVLLAPLVYSCPTEPMAFQLFQTLCYNIIPTYITSNLIGVRNGAKLLEICLKLIDPKLSKFFTDNLLTGEIYGMSSILTLSSCNKPLDQVCKLWDFMFAYGFHMNILFVVAMLVKIRGKILKSDSPMNLLKNLPPFDADDIIRLGVGFLPKIPSNIYKMLVDHLTNPSLCIGKP</sequence>
<protein>
    <recommendedName>
        <fullName evidence="6">Rab-GAP TBC domain-containing protein</fullName>
    </recommendedName>
</protein>
<dbReference type="Gene3D" id="1.10.472.80">
    <property type="entry name" value="Ypt/Rab-GAP domain of gyp1p, domain 3"/>
    <property type="match status" value="1"/>
</dbReference>
<dbReference type="KEGG" id="kng:KNAG_0M02630"/>
<dbReference type="SUPFAM" id="SSF47923">
    <property type="entry name" value="Ypt/Rab-GAP domain of gyp1p"/>
    <property type="match status" value="2"/>
</dbReference>
<comment type="similarity">
    <text evidence="5">Belongs to the BUB2 family.</text>
</comment>
<dbReference type="RefSeq" id="XP_022467360.1">
    <property type="nucleotide sequence ID" value="XM_022611134.1"/>
</dbReference>
<dbReference type="GO" id="GO:1902543">
    <property type="term" value="P:negative regulation of protein localization to mitotic spindle pole body"/>
    <property type="evidence" value="ECO:0007669"/>
    <property type="project" value="EnsemblFungi"/>
</dbReference>
<evidence type="ECO:0000259" key="6">
    <source>
        <dbReference type="PROSITE" id="PS50086"/>
    </source>
</evidence>
<dbReference type="GO" id="GO:0031030">
    <property type="term" value="P:negative regulation of septation initiation signaling"/>
    <property type="evidence" value="ECO:0007669"/>
    <property type="project" value="TreeGrafter"/>
</dbReference>
<keyword evidence="4" id="KW-0131">Cell cycle</keyword>
<keyword evidence="3" id="KW-0206">Cytoskeleton</keyword>
<gene>
    <name evidence="7" type="primary">KNAG0M02630</name>
    <name evidence="7" type="ordered locus">KNAG_0M02630</name>
</gene>
<dbReference type="PANTHER" id="PTHR22957:SF263">
    <property type="entry name" value="MITOTIC CHECK POINT PROTEIN BUB2"/>
    <property type="match status" value="1"/>
</dbReference>
<dbReference type="InterPro" id="IPR000195">
    <property type="entry name" value="Rab-GAP-TBC_dom"/>
</dbReference>
<dbReference type="FunFam" id="1.10.8.270:FF:000035">
    <property type="entry name" value="Cell cycle arrest protein BUB2"/>
    <property type="match status" value="1"/>
</dbReference>
<comment type="subcellular location">
    <subcellularLocation>
        <location evidence="1">Cytoplasm</location>
        <location evidence="1">Cytoskeleton</location>
    </subcellularLocation>
</comment>
<dbReference type="GO" id="GO:0044732">
    <property type="term" value="C:mitotic spindle pole body"/>
    <property type="evidence" value="ECO:0007669"/>
    <property type="project" value="TreeGrafter"/>
</dbReference>
<dbReference type="SMART" id="SM00164">
    <property type="entry name" value="TBC"/>
    <property type="match status" value="1"/>
</dbReference>
<reference evidence="7 8" key="1">
    <citation type="journal article" date="2011" name="Proc. Natl. Acad. Sci. U.S.A.">
        <title>Evolutionary erosion of yeast sex chromosomes by mating-type switching accidents.</title>
        <authorList>
            <person name="Gordon J.L."/>
            <person name="Armisen D."/>
            <person name="Proux-Wera E."/>
            <person name="Oheigeartaigh S.S."/>
            <person name="Byrne K.P."/>
            <person name="Wolfe K.H."/>
        </authorList>
    </citation>
    <scope>NUCLEOTIDE SEQUENCE [LARGE SCALE GENOMIC DNA]</scope>
    <source>
        <strain evidence="8">ATCC MYA-139 / BCRC 22969 / CBS 8797 / CCRC 22969 / KCTC 17520 / NBRC 10181 / NCYC 3082</strain>
    </source>
</reference>
<feature type="domain" description="Rab-GAP TBC" evidence="6">
    <location>
        <begin position="37"/>
        <end position="232"/>
    </location>
</feature>
<reference evidence="8" key="2">
    <citation type="submission" date="2012-08" db="EMBL/GenBank/DDBJ databases">
        <title>Genome sequence of Kazachstania naganishii.</title>
        <authorList>
            <person name="Gordon J.L."/>
            <person name="Armisen D."/>
            <person name="Proux-Wera E."/>
            <person name="OhEigeartaigh S.S."/>
            <person name="Byrne K.P."/>
            <person name="Wolfe K.H."/>
        </authorList>
    </citation>
    <scope>NUCLEOTIDE SEQUENCE [LARGE SCALE GENOMIC DNA]</scope>
    <source>
        <strain evidence="8">ATCC MYA-139 / BCRC 22969 / CBS 8797 / CCRC 22969 / KCTC 17520 / NBRC 10181 / NCYC 3082</strain>
    </source>
</reference>
<dbReference type="AlphaFoldDB" id="J7SBK4"/>
<dbReference type="GeneID" id="34528896"/>
<dbReference type="GO" id="GO:0005096">
    <property type="term" value="F:GTPase activator activity"/>
    <property type="evidence" value="ECO:0007669"/>
    <property type="project" value="EnsemblFungi"/>
</dbReference>
<dbReference type="InterPro" id="IPR035969">
    <property type="entry name" value="Rab-GAP_TBC_sf"/>
</dbReference>
<proteinExistence type="inferred from homology"/>
<evidence type="ECO:0000256" key="3">
    <source>
        <dbReference type="ARBA" id="ARBA00023212"/>
    </source>
</evidence>
<keyword evidence="8" id="KW-1185">Reference proteome</keyword>
<dbReference type="PANTHER" id="PTHR22957">
    <property type="entry name" value="TBC1 DOMAIN FAMILY MEMBER GTPASE-ACTIVATING PROTEIN"/>
    <property type="match status" value="1"/>
</dbReference>
<dbReference type="GO" id="GO:1990334">
    <property type="term" value="C:Bfa1-Bub2 complex"/>
    <property type="evidence" value="ECO:0007669"/>
    <property type="project" value="EnsemblFungi"/>
</dbReference>
<dbReference type="PROSITE" id="PS50086">
    <property type="entry name" value="TBC_RABGAP"/>
    <property type="match status" value="1"/>
</dbReference>
<dbReference type="Proteomes" id="UP000006310">
    <property type="component" value="Chromosome 13"/>
</dbReference>
<dbReference type="Pfam" id="PF00566">
    <property type="entry name" value="RabGAP-TBC"/>
    <property type="match status" value="1"/>
</dbReference>
<dbReference type="HOGENOM" id="CLU_029367_2_0_1"/>
<evidence type="ECO:0000256" key="2">
    <source>
        <dbReference type="ARBA" id="ARBA00022490"/>
    </source>
</evidence>
<keyword evidence="2" id="KW-0963">Cytoplasm</keyword>
<dbReference type="GO" id="GO:0031578">
    <property type="term" value="P:mitotic spindle orientation checkpoint signaling"/>
    <property type="evidence" value="ECO:0007669"/>
    <property type="project" value="EnsemblFungi"/>
</dbReference>
<dbReference type="eggNOG" id="KOG2058">
    <property type="taxonomic scope" value="Eukaryota"/>
</dbReference>
<evidence type="ECO:0000256" key="5">
    <source>
        <dbReference type="ARBA" id="ARBA00061049"/>
    </source>
</evidence>
<dbReference type="EMBL" id="HE978326">
    <property type="protein sequence ID" value="CCK73116.1"/>
    <property type="molecule type" value="Genomic_DNA"/>
</dbReference>
<dbReference type="Gene3D" id="1.10.8.270">
    <property type="entry name" value="putative rabgap domain of human tbc1 domain family member 14 like domains"/>
    <property type="match status" value="1"/>
</dbReference>
<evidence type="ECO:0000313" key="7">
    <source>
        <dbReference type="EMBL" id="CCK73116.1"/>
    </source>
</evidence>
<dbReference type="OrthoDB" id="10263206at2759"/>
<organism evidence="7 8">
    <name type="scientific">Huiozyma naganishii (strain ATCC MYA-139 / BCRC 22969 / CBS 8797 / KCTC 17520 / NBRC 10181 / NCYC 3082 / Yp74L-3)</name>
    <name type="common">Yeast</name>
    <name type="synonym">Kazachstania naganishii</name>
    <dbReference type="NCBI Taxonomy" id="1071383"/>
    <lineage>
        <taxon>Eukaryota</taxon>
        <taxon>Fungi</taxon>
        <taxon>Dikarya</taxon>
        <taxon>Ascomycota</taxon>
        <taxon>Saccharomycotina</taxon>
        <taxon>Saccharomycetes</taxon>
        <taxon>Saccharomycetales</taxon>
        <taxon>Saccharomycetaceae</taxon>
        <taxon>Huiozyma</taxon>
    </lineage>
</organism>
<name>J7SBK4_HUIN7</name>
<evidence type="ECO:0000256" key="4">
    <source>
        <dbReference type="ARBA" id="ARBA00023306"/>
    </source>
</evidence>
<accession>J7SBK4</accession>